<dbReference type="InterPro" id="IPR006299">
    <property type="entry name" value="FlgC"/>
</dbReference>
<feature type="domain" description="Flagellar basal-body/hook protein C-terminal" evidence="3">
    <location>
        <begin position="94"/>
        <end position="136"/>
    </location>
</feature>
<comment type="subunit">
    <text evidence="2">The basal body constitutes a major portion of the flagellar organelle and consists of four rings (L,P,S, and M) mounted on a central rod. The rod consists of about 26 subunits of FlgG in the distal portion, and FlgB, FlgC and FlgF are thought to build up the proximal portion of the rod with about 6 subunits each.</text>
</comment>
<keyword evidence="5" id="KW-1185">Reference proteome</keyword>
<comment type="subcellular location">
    <subcellularLocation>
        <location evidence="2">Bacterial flagellum basal body</location>
    </subcellularLocation>
</comment>
<evidence type="ECO:0000256" key="2">
    <source>
        <dbReference type="RuleBase" id="RU362062"/>
    </source>
</evidence>
<dbReference type="Pfam" id="PF06429">
    <property type="entry name" value="Flg_bbr_C"/>
    <property type="match status" value="1"/>
</dbReference>
<organism evidence="4 5">
    <name type="scientific">Ramlibacter alkalitolerans</name>
    <dbReference type="NCBI Taxonomy" id="2039631"/>
    <lineage>
        <taxon>Bacteria</taxon>
        <taxon>Pseudomonadati</taxon>
        <taxon>Pseudomonadota</taxon>
        <taxon>Betaproteobacteria</taxon>
        <taxon>Burkholderiales</taxon>
        <taxon>Comamonadaceae</taxon>
        <taxon>Ramlibacter</taxon>
    </lineage>
</organism>
<sequence>MDFAQTFAISAAGMSVQRMRVEVAALNLANAHSVQGPGAPAYQPLRVLVAPSVPFESMVDTGLQTGALPVATVEATVAAPRMVHDPGHPLADARGFVHQANVDPATEIVTLMSAMRSYEANVAALNSARSLALKTLEIGRGS</sequence>
<keyword evidence="4" id="KW-0969">Cilium</keyword>
<evidence type="ECO:0000313" key="4">
    <source>
        <dbReference type="EMBL" id="MBL0427395.1"/>
    </source>
</evidence>
<evidence type="ECO:0000259" key="3">
    <source>
        <dbReference type="Pfam" id="PF06429"/>
    </source>
</evidence>
<comment type="caution">
    <text evidence="4">The sequence shown here is derived from an EMBL/GenBank/DDBJ whole genome shotgun (WGS) entry which is preliminary data.</text>
</comment>
<keyword evidence="4" id="KW-0282">Flagellum</keyword>
<reference evidence="4 5" key="1">
    <citation type="journal article" date="2017" name="Int. J. Syst. Evol. Microbiol.">
        <title>Ramlibacter alkalitolerans sp. nov., alkali-tolerant bacterium isolated from soil of ginseng.</title>
        <authorList>
            <person name="Lee D.H."/>
            <person name="Cha C.J."/>
        </authorList>
    </citation>
    <scope>NUCLEOTIDE SEQUENCE [LARGE SCALE GENOMIC DNA]</scope>
    <source>
        <strain evidence="4 5">KACC 19305</strain>
    </source>
</reference>
<dbReference type="InterPro" id="IPR010930">
    <property type="entry name" value="Flg_bb/hook_C_dom"/>
</dbReference>
<proteinExistence type="inferred from homology"/>
<protein>
    <recommendedName>
        <fullName evidence="2">Flagellar basal-body rod protein FlgC</fullName>
    </recommendedName>
</protein>
<dbReference type="NCBIfam" id="TIGR01395">
    <property type="entry name" value="FlgC"/>
    <property type="match status" value="1"/>
</dbReference>
<gene>
    <name evidence="4" type="primary">flgC</name>
    <name evidence="4" type="ORF">JI746_19945</name>
</gene>
<evidence type="ECO:0000256" key="1">
    <source>
        <dbReference type="ARBA" id="ARBA00009677"/>
    </source>
</evidence>
<dbReference type="RefSeq" id="WP_201692020.1">
    <property type="nucleotide sequence ID" value="NZ_JAEQND010000011.1"/>
</dbReference>
<keyword evidence="4" id="KW-0966">Cell projection</keyword>
<comment type="similarity">
    <text evidence="1">Belongs to the flagella basal body rod proteins family.</text>
</comment>
<dbReference type="EMBL" id="JAEQND010000011">
    <property type="protein sequence ID" value="MBL0427395.1"/>
    <property type="molecule type" value="Genomic_DNA"/>
</dbReference>
<name>A0ABS1JUZ9_9BURK</name>
<evidence type="ECO:0000313" key="5">
    <source>
        <dbReference type="Proteomes" id="UP000622707"/>
    </source>
</evidence>
<keyword evidence="2" id="KW-0975">Bacterial flagellum</keyword>
<dbReference type="Proteomes" id="UP000622707">
    <property type="component" value="Unassembled WGS sequence"/>
</dbReference>
<accession>A0ABS1JUZ9</accession>